<dbReference type="RefSeq" id="WP_212987597.1">
    <property type="nucleotide sequence ID" value="NZ_BAABEA010000044.1"/>
</dbReference>
<feature type="domain" description="VOC" evidence="1">
    <location>
        <begin position="3"/>
        <end position="118"/>
    </location>
</feature>
<dbReference type="Pfam" id="PF18029">
    <property type="entry name" value="Glyoxalase_6"/>
    <property type="match status" value="1"/>
</dbReference>
<dbReference type="Gene3D" id="3.10.180.10">
    <property type="entry name" value="2,3-Dihydroxybiphenyl 1,2-Dioxygenase, domain 1"/>
    <property type="match status" value="1"/>
</dbReference>
<sequence length="123" mass="13415">MPGAAWVTSVTIDCADPQRLARFWADLLGLEVRPRESRYVALTRPATGTPELVFQPVPEPKVGKVRLHLDIGVHDLDAARRRAVELGASVAGDLDDPGDDSLIVLRDPAGNEFCLIHREPGEL</sequence>
<dbReference type="AlphaFoldDB" id="A0A919VJS7"/>
<dbReference type="InterPro" id="IPR041581">
    <property type="entry name" value="Glyoxalase_6"/>
</dbReference>
<dbReference type="CDD" id="cd06587">
    <property type="entry name" value="VOC"/>
    <property type="match status" value="1"/>
</dbReference>
<gene>
    <name evidence="2" type="ORF">Aau02nite_15210</name>
</gene>
<dbReference type="SUPFAM" id="SSF54593">
    <property type="entry name" value="Glyoxalase/Bleomycin resistance protein/Dihydroxybiphenyl dioxygenase"/>
    <property type="match status" value="1"/>
</dbReference>
<dbReference type="PROSITE" id="PS51819">
    <property type="entry name" value="VOC"/>
    <property type="match status" value="1"/>
</dbReference>
<evidence type="ECO:0000313" key="2">
    <source>
        <dbReference type="EMBL" id="GIM65170.1"/>
    </source>
</evidence>
<proteinExistence type="predicted"/>
<accession>A0A919VJS7</accession>
<dbReference type="InterPro" id="IPR029068">
    <property type="entry name" value="Glyas_Bleomycin-R_OHBP_Dase"/>
</dbReference>
<dbReference type="PANTHER" id="PTHR35908">
    <property type="entry name" value="HYPOTHETICAL FUSION PROTEIN"/>
    <property type="match status" value="1"/>
</dbReference>
<comment type="caution">
    <text evidence="2">The sequence shown here is derived from an EMBL/GenBank/DDBJ whole genome shotgun (WGS) entry which is preliminary data.</text>
</comment>
<evidence type="ECO:0000259" key="1">
    <source>
        <dbReference type="PROSITE" id="PS51819"/>
    </source>
</evidence>
<reference evidence="2" key="1">
    <citation type="submission" date="2021-03" db="EMBL/GenBank/DDBJ databases">
        <title>Whole genome shotgun sequence of Actinoplanes auranticolor NBRC 12245.</title>
        <authorList>
            <person name="Komaki H."/>
            <person name="Tamura T."/>
        </authorList>
    </citation>
    <scope>NUCLEOTIDE SEQUENCE</scope>
    <source>
        <strain evidence="2">NBRC 12245</strain>
    </source>
</reference>
<dbReference type="InterPro" id="IPR037523">
    <property type="entry name" value="VOC_core"/>
</dbReference>
<keyword evidence="3" id="KW-1185">Reference proteome</keyword>
<dbReference type="EMBL" id="BOQL01000015">
    <property type="protein sequence ID" value="GIM65170.1"/>
    <property type="molecule type" value="Genomic_DNA"/>
</dbReference>
<dbReference type="Proteomes" id="UP000681340">
    <property type="component" value="Unassembled WGS sequence"/>
</dbReference>
<evidence type="ECO:0000313" key="3">
    <source>
        <dbReference type="Proteomes" id="UP000681340"/>
    </source>
</evidence>
<organism evidence="2 3">
    <name type="scientific">Actinoplanes auranticolor</name>
    <dbReference type="NCBI Taxonomy" id="47988"/>
    <lineage>
        <taxon>Bacteria</taxon>
        <taxon>Bacillati</taxon>
        <taxon>Actinomycetota</taxon>
        <taxon>Actinomycetes</taxon>
        <taxon>Micromonosporales</taxon>
        <taxon>Micromonosporaceae</taxon>
        <taxon>Actinoplanes</taxon>
    </lineage>
</organism>
<protein>
    <submittedName>
        <fullName evidence="2">Glyoxalase</fullName>
    </submittedName>
</protein>
<name>A0A919VJS7_9ACTN</name>
<dbReference type="PANTHER" id="PTHR35908:SF1">
    <property type="entry name" value="CONSERVED PROTEIN"/>
    <property type="match status" value="1"/>
</dbReference>